<sequence>MEAFILGSGGSMPLPHRHLTSMLLRREGDLFLFDAGEGTQVSLRKLNLRWKKINAILISHTHADHVTGLPGMLMLSSQVDREEPLYVIGPPRIREYVEASRRILEMYINYEIRVIEIQDPSVPQVVFSGEDYHIRSFPLKHTRVCVGYSFTEMPRPGIFHPEQALSLGVPRGPLWSSLQRGEDVELDDGRTVTPDQVLGSPRSGRKVSYVTDTSFIPSIIDEVRDSDLLVCEGMFETALAETAARKRHMTAREAGIIAREADVKQAGLIHFSPRYTEKDLKLLLKEAREEFKSMVLTRDRQQFTIPYEES</sequence>
<feature type="binding site" evidence="8">
    <location>
        <position position="212"/>
    </location>
    <ligand>
        <name>Zn(2+)</name>
        <dbReference type="ChEBI" id="CHEBI:29105"/>
        <label>1</label>
        <note>catalytic</note>
    </ligand>
</feature>
<dbReference type="SUPFAM" id="SSF56281">
    <property type="entry name" value="Metallo-hydrolase/oxidoreductase"/>
    <property type="match status" value="1"/>
</dbReference>
<evidence type="ECO:0000256" key="3">
    <source>
        <dbReference type="ARBA" id="ARBA00022722"/>
    </source>
</evidence>
<comment type="catalytic activity">
    <reaction evidence="8">
        <text>Endonucleolytic cleavage of RNA, removing extra 3' nucleotides from tRNA precursor, generating 3' termini of tRNAs. A 3'-hydroxy group is left at the tRNA terminus and a 5'-phosphoryl group is left at the trailer molecule.</text>
        <dbReference type="EC" id="3.1.26.11"/>
    </reaction>
</comment>
<evidence type="ECO:0000256" key="5">
    <source>
        <dbReference type="ARBA" id="ARBA00022759"/>
    </source>
</evidence>
<comment type="subunit">
    <text evidence="1 8">Homodimer.</text>
</comment>
<dbReference type="EC" id="3.1.26.11" evidence="8"/>
<keyword evidence="7 8" id="KW-0862">Zinc</keyword>
<proteinExistence type="inferred from homology"/>
<dbReference type="InterPro" id="IPR036866">
    <property type="entry name" value="RibonucZ/Hydroxyglut_hydro"/>
</dbReference>
<keyword evidence="11" id="KW-1185">Reference proteome</keyword>
<comment type="cofactor">
    <cofactor evidence="8">
        <name>Zn(2+)</name>
        <dbReference type="ChEBI" id="CHEBI:29105"/>
    </cofactor>
    <text evidence="8">Binds 2 Zn(2+) ions.</text>
</comment>
<protein>
    <recommendedName>
        <fullName evidence="8">Ribonuclease Z</fullName>
        <shortName evidence="8">RNase Z</shortName>
        <ecNumber evidence="8">3.1.26.11</ecNumber>
    </recommendedName>
    <alternativeName>
        <fullName evidence="8">tRNA 3 endonuclease</fullName>
    </alternativeName>
    <alternativeName>
        <fullName evidence="8">tRNase Z</fullName>
    </alternativeName>
</protein>
<evidence type="ECO:0000256" key="4">
    <source>
        <dbReference type="ARBA" id="ARBA00022723"/>
    </source>
</evidence>
<feature type="binding site" evidence="8">
    <location>
        <position position="212"/>
    </location>
    <ligand>
        <name>Zn(2+)</name>
        <dbReference type="ChEBI" id="CHEBI:29105"/>
        <label>2</label>
        <note>catalytic</note>
    </ligand>
</feature>
<keyword evidence="2 8" id="KW-0819">tRNA processing</keyword>
<dbReference type="CDD" id="cd07717">
    <property type="entry name" value="RNaseZ_ZiPD-like_MBL-fold"/>
    <property type="match status" value="1"/>
</dbReference>
<keyword evidence="5 8" id="KW-0255">Endonuclease</keyword>
<evidence type="ECO:0000256" key="8">
    <source>
        <dbReference type="HAMAP-Rule" id="MF_01818"/>
    </source>
</evidence>
<evidence type="ECO:0000256" key="2">
    <source>
        <dbReference type="ARBA" id="ARBA00022694"/>
    </source>
</evidence>
<dbReference type="InterPro" id="IPR013471">
    <property type="entry name" value="RNase_Z/BN"/>
</dbReference>
<evidence type="ECO:0000256" key="7">
    <source>
        <dbReference type="ARBA" id="ARBA00022833"/>
    </source>
</evidence>
<feature type="binding site" evidence="8">
    <location>
        <position position="65"/>
    </location>
    <ligand>
        <name>Zn(2+)</name>
        <dbReference type="ChEBI" id="CHEBI:29105"/>
        <label>2</label>
        <note>catalytic</note>
    </ligand>
</feature>
<evidence type="ECO:0000256" key="6">
    <source>
        <dbReference type="ARBA" id="ARBA00022801"/>
    </source>
</evidence>
<feature type="binding site" evidence="8">
    <location>
        <position position="270"/>
    </location>
    <ligand>
        <name>Zn(2+)</name>
        <dbReference type="ChEBI" id="CHEBI:29105"/>
        <label>2</label>
        <note>catalytic</note>
    </ligand>
</feature>
<dbReference type="HOGENOM" id="CLU_031317_2_1_12"/>
<dbReference type="Gene3D" id="3.60.15.10">
    <property type="entry name" value="Ribonuclease Z/Hydroxyacylglutathione hydrolase-like"/>
    <property type="match status" value="1"/>
</dbReference>
<feature type="domain" description="Metallo-beta-lactamase" evidence="9">
    <location>
        <begin position="18"/>
        <end position="219"/>
    </location>
</feature>
<comment type="function">
    <text evidence="8">Zinc phosphodiesterase, which displays some tRNA 3'-processing endonuclease activity. Probably involved in tRNA maturation, by removing a 3'-trailer from precursor tRNA.</text>
</comment>
<dbReference type="PANTHER" id="PTHR46018:SF2">
    <property type="entry name" value="ZINC PHOSPHODIESTERASE ELAC PROTEIN 1"/>
    <property type="match status" value="1"/>
</dbReference>
<dbReference type="Proteomes" id="UP000018680">
    <property type="component" value="Chromosome"/>
</dbReference>
<feature type="binding site" evidence="8">
    <location>
        <position position="62"/>
    </location>
    <ligand>
        <name>Zn(2+)</name>
        <dbReference type="ChEBI" id="CHEBI:29105"/>
        <label>1</label>
        <note>catalytic</note>
    </ligand>
</feature>
<gene>
    <name evidence="8" type="primary">rnz</name>
    <name evidence="10" type="ORF">L21SP2_1617</name>
</gene>
<keyword evidence="6 8" id="KW-0378">Hydrolase</keyword>
<evidence type="ECO:0000313" key="11">
    <source>
        <dbReference type="Proteomes" id="UP000018680"/>
    </source>
</evidence>
<accession>V5WGR2</accession>
<dbReference type="eggNOG" id="COG1234">
    <property type="taxonomic scope" value="Bacteria"/>
</dbReference>
<dbReference type="NCBIfam" id="TIGR02651">
    <property type="entry name" value="RNase_Z"/>
    <property type="match status" value="1"/>
</dbReference>
<dbReference type="GO" id="GO:0008270">
    <property type="term" value="F:zinc ion binding"/>
    <property type="evidence" value="ECO:0007669"/>
    <property type="project" value="UniProtKB-UniRule"/>
</dbReference>
<dbReference type="Pfam" id="PF23023">
    <property type="entry name" value="Anti-Pycsar_Apyc1"/>
    <property type="match status" value="1"/>
</dbReference>
<evidence type="ECO:0000256" key="1">
    <source>
        <dbReference type="ARBA" id="ARBA00011738"/>
    </source>
</evidence>
<dbReference type="EMBL" id="CP006939">
    <property type="protein sequence ID" value="AHC15002.1"/>
    <property type="molecule type" value="Genomic_DNA"/>
</dbReference>
<evidence type="ECO:0000259" key="9">
    <source>
        <dbReference type="SMART" id="SM00849"/>
    </source>
</evidence>
<comment type="similarity">
    <text evidence="8">Belongs to the RNase Z family.</text>
</comment>
<feature type="binding site" evidence="8">
    <location>
        <position position="64"/>
    </location>
    <ligand>
        <name>Zn(2+)</name>
        <dbReference type="ChEBI" id="CHEBI:29105"/>
        <label>2</label>
        <note>catalytic</note>
    </ligand>
</feature>
<evidence type="ECO:0000313" key="10">
    <source>
        <dbReference type="EMBL" id="AHC15002.1"/>
    </source>
</evidence>
<feature type="active site" description="Proton acceptor" evidence="8">
    <location>
        <position position="64"/>
    </location>
</feature>
<dbReference type="InterPro" id="IPR001279">
    <property type="entry name" value="Metallo-B-lactamas"/>
</dbReference>
<name>V5WGR2_9SPIO</name>
<dbReference type="PATRIC" id="fig|1307761.3.peg.1612"/>
<keyword evidence="3 8" id="KW-0540">Nuclease</keyword>
<dbReference type="HAMAP" id="MF_01818">
    <property type="entry name" value="RNase_Z_BN"/>
    <property type="match status" value="1"/>
</dbReference>
<feature type="binding site" evidence="8">
    <location>
        <position position="141"/>
    </location>
    <ligand>
        <name>Zn(2+)</name>
        <dbReference type="ChEBI" id="CHEBI:29105"/>
        <label>1</label>
        <note>catalytic</note>
    </ligand>
</feature>
<dbReference type="SMART" id="SM00849">
    <property type="entry name" value="Lactamase_B"/>
    <property type="match status" value="1"/>
</dbReference>
<dbReference type="PANTHER" id="PTHR46018">
    <property type="entry name" value="ZINC PHOSPHODIESTERASE ELAC PROTEIN 1"/>
    <property type="match status" value="1"/>
</dbReference>
<dbReference type="KEGG" id="slr:L21SP2_1617"/>
<reference evidence="10 11" key="1">
    <citation type="journal article" date="2015" name="Stand. Genomic Sci.">
        <title>Complete genome sequence and description of Salinispira pacifica gen. nov., sp. nov., a novel spirochaete isolated form a hypersaline microbial mat.</title>
        <authorList>
            <person name="Ben Hania W."/>
            <person name="Joseph M."/>
            <person name="Schumann P."/>
            <person name="Bunk B."/>
            <person name="Fiebig A."/>
            <person name="Sproer C."/>
            <person name="Klenk H.P."/>
            <person name="Fardeau M.L."/>
            <person name="Spring S."/>
        </authorList>
    </citation>
    <scope>NUCLEOTIDE SEQUENCE [LARGE SCALE GENOMIC DNA]</scope>
    <source>
        <strain evidence="10 11">L21-RPul-D2</strain>
    </source>
</reference>
<feature type="binding site" evidence="8">
    <location>
        <position position="60"/>
    </location>
    <ligand>
        <name>Zn(2+)</name>
        <dbReference type="ChEBI" id="CHEBI:29105"/>
        <label>1</label>
        <note>catalytic</note>
    </ligand>
</feature>
<dbReference type="GO" id="GO:0042781">
    <property type="term" value="F:3'-tRNA processing endoribonuclease activity"/>
    <property type="evidence" value="ECO:0007669"/>
    <property type="project" value="UniProtKB-UniRule"/>
</dbReference>
<keyword evidence="4 8" id="KW-0479">Metal-binding</keyword>
<dbReference type="AlphaFoldDB" id="V5WGR2"/>
<organism evidence="10 11">
    <name type="scientific">Salinispira pacifica</name>
    <dbReference type="NCBI Taxonomy" id="1307761"/>
    <lineage>
        <taxon>Bacteria</taxon>
        <taxon>Pseudomonadati</taxon>
        <taxon>Spirochaetota</taxon>
        <taxon>Spirochaetia</taxon>
        <taxon>Spirochaetales</taxon>
        <taxon>Spirochaetaceae</taxon>
        <taxon>Salinispira</taxon>
    </lineage>
</organism>
<dbReference type="NCBIfam" id="NF000801">
    <property type="entry name" value="PRK00055.1-3"/>
    <property type="match status" value="1"/>
</dbReference>
<dbReference type="STRING" id="1307761.L21SP2_1617"/>